<evidence type="ECO:0000256" key="1">
    <source>
        <dbReference type="ARBA" id="ARBA00005752"/>
    </source>
</evidence>
<feature type="domain" description="Glutamine amidotransferase type-2" evidence="6">
    <location>
        <begin position="2"/>
        <end position="218"/>
    </location>
</feature>
<evidence type="ECO:0000256" key="3">
    <source>
        <dbReference type="ARBA" id="ARBA00022840"/>
    </source>
</evidence>
<name>A0ABR4F4B7_9PEZI</name>
<dbReference type="SUPFAM" id="SSF52402">
    <property type="entry name" value="Adenine nucleotide alpha hydrolases-like"/>
    <property type="match status" value="1"/>
</dbReference>
<keyword evidence="2 5" id="KW-0547">Nucleotide-binding</keyword>
<dbReference type="SUPFAM" id="SSF56235">
    <property type="entry name" value="N-terminal nucleophile aminohydrolases (Ntn hydrolases)"/>
    <property type="match status" value="1"/>
</dbReference>
<keyword evidence="4" id="KW-0315">Glutamine amidotransferase</keyword>
<evidence type="ECO:0000313" key="8">
    <source>
        <dbReference type="Proteomes" id="UP001600888"/>
    </source>
</evidence>
<dbReference type="NCBIfam" id="TIGR01536">
    <property type="entry name" value="asn_synth_AEB"/>
    <property type="match status" value="1"/>
</dbReference>
<evidence type="ECO:0000256" key="4">
    <source>
        <dbReference type="ARBA" id="ARBA00022962"/>
    </source>
</evidence>
<gene>
    <name evidence="7" type="ORF">FJTKL_01798</name>
</gene>
<dbReference type="EMBL" id="JBAWTH010000012">
    <property type="protein sequence ID" value="KAL2289534.1"/>
    <property type="molecule type" value="Genomic_DNA"/>
</dbReference>
<dbReference type="Gene3D" id="3.60.20.10">
    <property type="entry name" value="Glutamine Phosphoribosylpyrophosphate, subunit 1, domain 1"/>
    <property type="match status" value="1"/>
</dbReference>
<dbReference type="InterPro" id="IPR014729">
    <property type="entry name" value="Rossmann-like_a/b/a_fold"/>
</dbReference>
<dbReference type="Pfam" id="PF13522">
    <property type="entry name" value="GATase_6"/>
    <property type="match status" value="1"/>
</dbReference>
<proteinExistence type="inferred from homology"/>
<dbReference type="InterPro" id="IPR001962">
    <property type="entry name" value="Asn_synthase"/>
</dbReference>
<dbReference type="CDD" id="cd01991">
    <property type="entry name" value="Asn_synthase_B_C"/>
    <property type="match status" value="1"/>
</dbReference>
<dbReference type="PANTHER" id="PTHR43284:SF1">
    <property type="entry name" value="ASPARAGINE SYNTHETASE"/>
    <property type="match status" value="1"/>
</dbReference>
<evidence type="ECO:0000259" key="6">
    <source>
        <dbReference type="PROSITE" id="PS51278"/>
    </source>
</evidence>
<evidence type="ECO:0000256" key="5">
    <source>
        <dbReference type="PIRNR" id="PIRNR001589"/>
    </source>
</evidence>
<organism evidence="7 8">
    <name type="scientific">Diaporthe vaccinii</name>
    <dbReference type="NCBI Taxonomy" id="105482"/>
    <lineage>
        <taxon>Eukaryota</taxon>
        <taxon>Fungi</taxon>
        <taxon>Dikarya</taxon>
        <taxon>Ascomycota</taxon>
        <taxon>Pezizomycotina</taxon>
        <taxon>Sordariomycetes</taxon>
        <taxon>Sordariomycetidae</taxon>
        <taxon>Diaporthales</taxon>
        <taxon>Diaporthaceae</taxon>
        <taxon>Diaporthe</taxon>
        <taxon>Diaporthe eres species complex</taxon>
    </lineage>
</organism>
<reference evidence="7 8" key="1">
    <citation type="submission" date="2024-03" db="EMBL/GenBank/DDBJ databases">
        <title>A high-quality draft genome sequence of Diaporthe vaccinii, a causative agent of upright dieback and viscid rot disease in cranberry plants.</title>
        <authorList>
            <person name="Sarrasin M."/>
            <person name="Lang B.F."/>
            <person name="Burger G."/>
        </authorList>
    </citation>
    <scope>NUCLEOTIDE SEQUENCE [LARGE SCALE GENOMIC DNA]</scope>
    <source>
        <strain evidence="7 8">IS7</strain>
    </source>
</reference>
<dbReference type="Pfam" id="PF00733">
    <property type="entry name" value="Asn_synthase"/>
    <property type="match status" value="1"/>
</dbReference>
<dbReference type="InterPro" id="IPR006426">
    <property type="entry name" value="Asn_synth_AEB"/>
</dbReference>
<protein>
    <recommendedName>
        <fullName evidence="6">Glutamine amidotransferase type-2 domain-containing protein</fullName>
    </recommendedName>
</protein>
<dbReference type="InterPro" id="IPR033738">
    <property type="entry name" value="AsnB_N"/>
</dbReference>
<evidence type="ECO:0000256" key="2">
    <source>
        <dbReference type="ARBA" id="ARBA00022741"/>
    </source>
</evidence>
<evidence type="ECO:0000313" key="7">
    <source>
        <dbReference type="EMBL" id="KAL2289534.1"/>
    </source>
</evidence>
<keyword evidence="8" id="KW-1185">Reference proteome</keyword>
<dbReference type="InterPro" id="IPR051786">
    <property type="entry name" value="ASN_synthetase/amidase"/>
</dbReference>
<accession>A0ABR4F4B7</accession>
<sequence>MCGISVVIALHGTSLDDGTRSILAQLNESLDRISHRGPDSRGIWVNDDQSVAMGHCRLAINDLTLDGHQPLHNSNGHIHAVVNGEIYDYDRLRAELSHQFGYEFRGRCDSEVVIALYETHGMSFLSKLRGEFALCLYDSSKQYFIAARDRYGIKPLFWTVIGSRLLISAEAKGFIPLGWKPEWDVKSIQESGWNHDQRTLFKSVNKVRPGHYLALHLPFGYPEPRQYWDISYRDKREVDMREEHEMISGVRDRLLQSIRLRLRADVPVGIYLSGGIDSSAIAGVVSHLVKEQGVKLGIQGATERISCFSISFDKDSGFDESDIAGRTAEWLGVKHVKKHMDEQGLAERFEDATYHCEHHNHDLNFVGKYALSEVPHENDCKVVLTGEGADEQFAGYPLYIPDFLREPDLAWPGDQSPPENEREQLCTDFETQIAGSYSSIGADVSNRGPSLARRQLNNTTTPASMAAFQLRPRFFAHWTRCHAFSTPLDTIANNVDGRVLNLIQNSWHPLHSALYVWTKGHLANNFLSCLGDRTEMAHSIEARPPFLDHELAEYVNNLPPSVKLRWDPGSQTITEKWILREAVRPFVTDEIYKRSKHPYTAPATWPAGGPLHRLLERLVTRANIDQLGFLDWESVKGLVGAAFLEKDLASFRQALIIAEWVVISQRFGVEKAACD</sequence>
<dbReference type="CDD" id="cd00712">
    <property type="entry name" value="AsnB"/>
    <property type="match status" value="1"/>
</dbReference>
<dbReference type="PROSITE" id="PS51278">
    <property type="entry name" value="GATASE_TYPE_2"/>
    <property type="match status" value="1"/>
</dbReference>
<comment type="caution">
    <text evidence="7">The sequence shown here is derived from an EMBL/GenBank/DDBJ whole genome shotgun (WGS) entry which is preliminary data.</text>
</comment>
<comment type="similarity">
    <text evidence="1">Belongs to the asparagine synthetase family.</text>
</comment>
<dbReference type="PANTHER" id="PTHR43284">
    <property type="entry name" value="ASPARAGINE SYNTHETASE (GLUTAMINE-HYDROLYZING)"/>
    <property type="match status" value="1"/>
</dbReference>
<dbReference type="InterPro" id="IPR029055">
    <property type="entry name" value="Ntn_hydrolases_N"/>
</dbReference>
<dbReference type="Gene3D" id="3.40.50.620">
    <property type="entry name" value="HUPs"/>
    <property type="match status" value="1"/>
</dbReference>
<keyword evidence="3 5" id="KW-0067">ATP-binding</keyword>
<dbReference type="Proteomes" id="UP001600888">
    <property type="component" value="Unassembled WGS sequence"/>
</dbReference>
<dbReference type="InterPro" id="IPR017932">
    <property type="entry name" value="GATase_2_dom"/>
</dbReference>
<dbReference type="PIRSF" id="PIRSF001589">
    <property type="entry name" value="Asn_synthetase_glu-h"/>
    <property type="match status" value="1"/>
</dbReference>